<dbReference type="Proteomes" id="UP000007015">
    <property type="component" value="Chromosome 7"/>
</dbReference>
<dbReference type="Gramene" id="BGIOSGA024072-TA">
    <property type="protein sequence ID" value="BGIOSGA024072-PA"/>
    <property type="gene ID" value="BGIOSGA024072"/>
</dbReference>
<dbReference type="EMBL" id="CM000132">
    <property type="protein sequence ID" value="EAZ04369.1"/>
    <property type="molecule type" value="Genomic_DNA"/>
</dbReference>
<feature type="transmembrane region" description="Helical" evidence="1">
    <location>
        <begin position="47"/>
        <end position="64"/>
    </location>
</feature>
<dbReference type="STRING" id="39946.A2YMQ8"/>
<name>A2YMQ8_ORYSI</name>
<gene>
    <name evidence="2" type="ORF">OsI_26511</name>
</gene>
<evidence type="ECO:0000313" key="2">
    <source>
        <dbReference type="EMBL" id="EAZ04369.1"/>
    </source>
</evidence>
<evidence type="ECO:0000313" key="3">
    <source>
        <dbReference type="Proteomes" id="UP000007015"/>
    </source>
</evidence>
<sequence>MARFEVGGKLVEGVDLLRWRHWAWTYSVLYALWLVVVVLTLDFTDALVVLCALSASHVLAFLFTT</sequence>
<feature type="transmembrane region" description="Helical" evidence="1">
    <location>
        <begin position="21"/>
        <end position="41"/>
    </location>
</feature>
<dbReference type="AlphaFoldDB" id="A2YMQ8"/>
<dbReference type="HOGENOM" id="CLU_2853792_0_0_1"/>
<proteinExistence type="predicted"/>
<dbReference type="OMA" id="TYSVLYA"/>
<keyword evidence="1" id="KW-0472">Membrane</keyword>
<keyword evidence="1" id="KW-1133">Transmembrane helix</keyword>
<protein>
    <submittedName>
        <fullName evidence="2">Uncharacterized protein</fullName>
    </submittedName>
</protein>
<reference evidence="2 3" key="1">
    <citation type="journal article" date="2005" name="PLoS Biol.">
        <title>The genomes of Oryza sativa: a history of duplications.</title>
        <authorList>
            <person name="Yu J."/>
            <person name="Wang J."/>
            <person name="Lin W."/>
            <person name="Li S."/>
            <person name="Li H."/>
            <person name="Zhou J."/>
            <person name="Ni P."/>
            <person name="Dong W."/>
            <person name="Hu S."/>
            <person name="Zeng C."/>
            <person name="Zhang J."/>
            <person name="Zhang Y."/>
            <person name="Li R."/>
            <person name="Xu Z."/>
            <person name="Li S."/>
            <person name="Li X."/>
            <person name="Zheng H."/>
            <person name="Cong L."/>
            <person name="Lin L."/>
            <person name="Yin J."/>
            <person name="Geng J."/>
            <person name="Li G."/>
            <person name="Shi J."/>
            <person name="Liu J."/>
            <person name="Lv H."/>
            <person name="Li J."/>
            <person name="Wang J."/>
            <person name="Deng Y."/>
            <person name="Ran L."/>
            <person name="Shi X."/>
            <person name="Wang X."/>
            <person name="Wu Q."/>
            <person name="Li C."/>
            <person name="Ren X."/>
            <person name="Wang J."/>
            <person name="Wang X."/>
            <person name="Li D."/>
            <person name="Liu D."/>
            <person name="Zhang X."/>
            <person name="Ji Z."/>
            <person name="Zhao W."/>
            <person name="Sun Y."/>
            <person name="Zhang Z."/>
            <person name="Bao J."/>
            <person name="Han Y."/>
            <person name="Dong L."/>
            <person name="Ji J."/>
            <person name="Chen P."/>
            <person name="Wu S."/>
            <person name="Liu J."/>
            <person name="Xiao Y."/>
            <person name="Bu D."/>
            <person name="Tan J."/>
            <person name="Yang L."/>
            <person name="Ye C."/>
            <person name="Zhang J."/>
            <person name="Xu J."/>
            <person name="Zhou Y."/>
            <person name="Yu Y."/>
            <person name="Zhang B."/>
            <person name="Zhuang S."/>
            <person name="Wei H."/>
            <person name="Liu B."/>
            <person name="Lei M."/>
            <person name="Yu H."/>
            <person name="Li Y."/>
            <person name="Xu H."/>
            <person name="Wei S."/>
            <person name="He X."/>
            <person name="Fang L."/>
            <person name="Zhang Z."/>
            <person name="Zhang Y."/>
            <person name="Huang X."/>
            <person name="Su Z."/>
            <person name="Tong W."/>
            <person name="Li J."/>
            <person name="Tong Z."/>
            <person name="Li S."/>
            <person name="Ye J."/>
            <person name="Wang L."/>
            <person name="Fang L."/>
            <person name="Lei T."/>
            <person name="Chen C."/>
            <person name="Chen H."/>
            <person name="Xu Z."/>
            <person name="Li H."/>
            <person name="Huang H."/>
            <person name="Zhang F."/>
            <person name="Xu H."/>
            <person name="Li N."/>
            <person name="Zhao C."/>
            <person name="Li S."/>
            <person name="Dong L."/>
            <person name="Huang Y."/>
            <person name="Li L."/>
            <person name="Xi Y."/>
            <person name="Qi Q."/>
            <person name="Li W."/>
            <person name="Zhang B."/>
            <person name="Hu W."/>
            <person name="Zhang Y."/>
            <person name="Tian X."/>
            <person name="Jiao Y."/>
            <person name="Liang X."/>
            <person name="Jin J."/>
            <person name="Gao L."/>
            <person name="Zheng W."/>
            <person name="Hao B."/>
            <person name="Liu S."/>
            <person name="Wang W."/>
            <person name="Yuan L."/>
            <person name="Cao M."/>
            <person name="McDermott J."/>
            <person name="Samudrala R."/>
            <person name="Wang J."/>
            <person name="Wong G.K."/>
            <person name="Yang H."/>
        </authorList>
    </citation>
    <scope>NUCLEOTIDE SEQUENCE [LARGE SCALE GENOMIC DNA]</scope>
    <source>
        <strain evidence="3">cv. 93-11</strain>
    </source>
</reference>
<evidence type="ECO:0000256" key="1">
    <source>
        <dbReference type="SAM" id="Phobius"/>
    </source>
</evidence>
<keyword evidence="1" id="KW-0812">Transmembrane</keyword>
<keyword evidence="3" id="KW-1185">Reference proteome</keyword>
<organism evidence="2 3">
    <name type="scientific">Oryza sativa subsp. indica</name>
    <name type="common">Rice</name>
    <dbReference type="NCBI Taxonomy" id="39946"/>
    <lineage>
        <taxon>Eukaryota</taxon>
        <taxon>Viridiplantae</taxon>
        <taxon>Streptophyta</taxon>
        <taxon>Embryophyta</taxon>
        <taxon>Tracheophyta</taxon>
        <taxon>Spermatophyta</taxon>
        <taxon>Magnoliopsida</taxon>
        <taxon>Liliopsida</taxon>
        <taxon>Poales</taxon>
        <taxon>Poaceae</taxon>
        <taxon>BOP clade</taxon>
        <taxon>Oryzoideae</taxon>
        <taxon>Oryzeae</taxon>
        <taxon>Oryzinae</taxon>
        <taxon>Oryza</taxon>
        <taxon>Oryza sativa</taxon>
    </lineage>
</organism>
<accession>A2YMQ8</accession>